<comment type="caution">
    <text evidence="1">The sequence shown here is derived from an EMBL/GenBank/DDBJ whole genome shotgun (WGS) entry which is preliminary data.</text>
</comment>
<name>A0A1C7N6G5_9FUNG</name>
<feature type="non-terminal residue" evidence="1">
    <location>
        <position position="106"/>
    </location>
</feature>
<proteinExistence type="predicted"/>
<accession>A0A1C7N6G5</accession>
<evidence type="ECO:0000313" key="2">
    <source>
        <dbReference type="Proteomes" id="UP000093000"/>
    </source>
</evidence>
<sequence>MEVEELQQDLYSTFAMEWHHWQPEHDLEPKLMKAKAELNLKRLRDLDGFFQTRHEVENSVKHEKLLDLVIEQGMSVRQAGLSVGIAVRTAQHYVKLYKDDEEKRLP</sequence>
<evidence type="ECO:0000313" key="1">
    <source>
        <dbReference type="EMBL" id="OBZ84621.1"/>
    </source>
</evidence>
<dbReference type="OrthoDB" id="2288271at2759"/>
<dbReference type="EMBL" id="LUGH01000488">
    <property type="protein sequence ID" value="OBZ84621.1"/>
    <property type="molecule type" value="Genomic_DNA"/>
</dbReference>
<dbReference type="AlphaFoldDB" id="A0A1C7N6G5"/>
<reference evidence="1 2" key="1">
    <citation type="submission" date="2016-03" db="EMBL/GenBank/DDBJ databases">
        <title>Choanephora cucurbitarum.</title>
        <authorList>
            <person name="Min B."/>
            <person name="Park H."/>
            <person name="Park J.-H."/>
            <person name="Shin H.-D."/>
            <person name="Choi I.-G."/>
        </authorList>
    </citation>
    <scope>NUCLEOTIDE SEQUENCE [LARGE SCALE GENOMIC DNA]</scope>
    <source>
        <strain evidence="1 2">KUS-F28377</strain>
    </source>
</reference>
<organism evidence="1 2">
    <name type="scientific">Choanephora cucurbitarum</name>
    <dbReference type="NCBI Taxonomy" id="101091"/>
    <lineage>
        <taxon>Eukaryota</taxon>
        <taxon>Fungi</taxon>
        <taxon>Fungi incertae sedis</taxon>
        <taxon>Mucoromycota</taxon>
        <taxon>Mucoromycotina</taxon>
        <taxon>Mucoromycetes</taxon>
        <taxon>Mucorales</taxon>
        <taxon>Mucorineae</taxon>
        <taxon>Choanephoraceae</taxon>
        <taxon>Choanephoroideae</taxon>
        <taxon>Choanephora</taxon>
    </lineage>
</organism>
<dbReference type="InParanoid" id="A0A1C7N6G5"/>
<protein>
    <submittedName>
        <fullName evidence="1">Uncharacterized protein</fullName>
    </submittedName>
</protein>
<gene>
    <name evidence="1" type="ORF">A0J61_07328</name>
</gene>
<dbReference type="Proteomes" id="UP000093000">
    <property type="component" value="Unassembled WGS sequence"/>
</dbReference>
<keyword evidence="2" id="KW-1185">Reference proteome</keyword>